<evidence type="ECO:0000256" key="2">
    <source>
        <dbReference type="ARBA" id="ARBA00004377"/>
    </source>
</evidence>
<dbReference type="GO" id="GO:0015886">
    <property type="term" value="P:heme transport"/>
    <property type="evidence" value="ECO:0007669"/>
    <property type="project" value="InterPro"/>
</dbReference>
<evidence type="ECO:0000256" key="10">
    <source>
        <dbReference type="ARBA" id="ARBA00022989"/>
    </source>
</evidence>
<reference evidence="13" key="1">
    <citation type="submission" date="2022-12" db="EMBL/GenBank/DDBJ databases">
        <title>Reference genome sequencing for broad-spectrum identification of bacterial and archaeal isolates by mass spectrometry.</title>
        <authorList>
            <person name="Sekiguchi Y."/>
            <person name="Tourlousse D.M."/>
        </authorList>
    </citation>
    <scope>NUCLEOTIDE SEQUENCE</scope>
    <source>
        <strain evidence="13">301</strain>
    </source>
</reference>
<keyword evidence="9 12" id="KW-0201">Cytochrome c-type biogenesis</keyword>
<sequence length="56" mass="6232">MTHTVFIAASYGVSLLGLGLLALWLVLDYRSQRRTLSELEARGVGRRRANRTGEAE</sequence>
<evidence type="ECO:0000256" key="5">
    <source>
        <dbReference type="ARBA" id="ARBA00022448"/>
    </source>
</evidence>
<dbReference type="EMBL" id="BSDO01000002">
    <property type="protein sequence ID" value="GLI22311.1"/>
    <property type="molecule type" value="Genomic_DNA"/>
</dbReference>
<dbReference type="Proteomes" id="UP001245370">
    <property type="component" value="Unassembled WGS sequence"/>
</dbReference>
<evidence type="ECO:0000256" key="3">
    <source>
        <dbReference type="ARBA" id="ARBA00008741"/>
    </source>
</evidence>
<keyword evidence="7 12" id="KW-0997">Cell inner membrane</keyword>
<dbReference type="EMBL" id="JAVDPY010000001">
    <property type="protein sequence ID" value="MDR6331896.1"/>
    <property type="molecule type" value="Genomic_DNA"/>
</dbReference>
<evidence type="ECO:0000256" key="8">
    <source>
        <dbReference type="ARBA" id="ARBA00022692"/>
    </source>
</evidence>
<feature type="transmembrane region" description="Helical" evidence="12">
    <location>
        <begin position="6"/>
        <end position="27"/>
    </location>
</feature>
<protein>
    <recommendedName>
        <fullName evidence="4 12">Heme exporter protein D</fullName>
    </recommendedName>
</protein>
<comment type="function">
    <text evidence="1 12">Required for the export of heme to the periplasm for the biogenesis of c-type cytochromes.</text>
</comment>
<evidence type="ECO:0000256" key="1">
    <source>
        <dbReference type="ARBA" id="ARBA00002442"/>
    </source>
</evidence>
<comment type="caution">
    <text evidence="13">The sequence shown here is derived from an EMBL/GenBank/DDBJ whole genome shotgun (WGS) entry which is preliminary data.</text>
</comment>
<keyword evidence="16" id="KW-1185">Reference proteome</keyword>
<keyword evidence="8 12" id="KW-0812">Transmembrane</keyword>
<evidence type="ECO:0000256" key="11">
    <source>
        <dbReference type="ARBA" id="ARBA00023136"/>
    </source>
</evidence>
<evidence type="ECO:0000256" key="4">
    <source>
        <dbReference type="ARBA" id="ARBA00016461"/>
    </source>
</evidence>
<comment type="similarity">
    <text evidence="3 12">Belongs to the CcmD/CycX/HelD family.</text>
</comment>
<evidence type="ECO:0000256" key="7">
    <source>
        <dbReference type="ARBA" id="ARBA00022519"/>
    </source>
</evidence>
<evidence type="ECO:0000313" key="13">
    <source>
        <dbReference type="EMBL" id="GLI22311.1"/>
    </source>
</evidence>
<evidence type="ECO:0000256" key="12">
    <source>
        <dbReference type="RuleBase" id="RU363101"/>
    </source>
</evidence>
<proteinExistence type="inferred from homology"/>
<dbReference type="GO" id="GO:0005886">
    <property type="term" value="C:plasma membrane"/>
    <property type="evidence" value="ECO:0007669"/>
    <property type="project" value="UniProtKB-SubCell"/>
</dbReference>
<dbReference type="Pfam" id="PF04995">
    <property type="entry name" value="CcmD"/>
    <property type="match status" value="1"/>
</dbReference>
<dbReference type="Proteomes" id="UP001144397">
    <property type="component" value="Unassembled WGS sequence"/>
</dbReference>
<dbReference type="GO" id="GO:0017004">
    <property type="term" value="P:cytochrome complex assembly"/>
    <property type="evidence" value="ECO:0007669"/>
    <property type="project" value="UniProtKB-KW"/>
</dbReference>
<name>A0A9W6CLJ5_XANFL</name>
<reference evidence="14 16" key="2">
    <citation type="submission" date="2023-07" db="EMBL/GenBank/DDBJ databases">
        <title>Genomic Encyclopedia of Type Strains, Phase IV (KMG-IV): sequencing the most valuable type-strain genomes for metagenomic binning, comparative biology and taxonomic classification.</title>
        <authorList>
            <person name="Goeker M."/>
        </authorList>
    </citation>
    <scope>NUCLEOTIDE SEQUENCE [LARGE SCALE GENOMIC DNA]</scope>
    <source>
        <strain evidence="14 16">DSM 338</strain>
    </source>
</reference>
<keyword evidence="11 12" id="KW-0472">Membrane</keyword>
<evidence type="ECO:0000313" key="14">
    <source>
        <dbReference type="EMBL" id="MDR6331896.1"/>
    </source>
</evidence>
<gene>
    <name evidence="14" type="ORF">GGQ86_000343</name>
    <name evidence="13" type="ORF">XFLAVUS301_19850</name>
</gene>
<keyword evidence="10 12" id="KW-1133">Transmembrane helix</keyword>
<dbReference type="NCBIfam" id="TIGR03141">
    <property type="entry name" value="cytochro_ccmD"/>
    <property type="match status" value="1"/>
</dbReference>
<dbReference type="AlphaFoldDB" id="A0A9W6CLJ5"/>
<dbReference type="InterPro" id="IPR007078">
    <property type="entry name" value="Haem_export_protD_CcmD"/>
</dbReference>
<keyword evidence="6 12" id="KW-1003">Cell membrane</keyword>
<dbReference type="RefSeq" id="WP_029558646.1">
    <property type="nucleotide sequence ID" value="NZ_BSDO01000002.1"/>
</dbReference>
<comment type="subcellular location">
    <subcellularLocation>
        <location evidence="2 12">Cell inner membrane</location>
        <topology evidence="2 12">Single-pass membrane protein</topology>
    </subcellularLocation>
</comment>
<accession>A0A9W6CLJ5</accession>
<evidence type="ECO:0000256" key="9">
    <source>
        <dbReference type="ARBA" id="ARBA00022748"/>
    </source>
</evidence>
<evidence type="ECO:0000256" key="6">
    <source>
        <dbReference type="ARBA" id="ARBA00022475"/>
    </source>
</evidence>
<organism evidence="13 15">
    <name type="scientific">Xanthobacter flavus</name>
    <dbReference type="NCBI Taxonomy" id="281"/>
    <lineage>
        <taxon>Bacteria</taxon>
        <taxon>Pseudomonadati</taxon>
        <taxon>Pseudomonadota</taxon>
        <taxon>Alphaproteobacteria</taxon>
        <taxon>Hyphomicrobiales</taxon>
        <taxon>Xanthobacteraceae</taxon>
        <taxon>Xanthobacter</taxon>
    </lineage>
</organism>
<dbReference type="GeneID" id="95762776"/>
<evidence type="ECO:0000313" key="16">
    <source>
        <dbReference type="Proteomes" id="UP001245370"/>
    </source>
</evidence>
<keyword evidence="5 12" id="KW-0813">Transport</keyword>
<evidence type="ECO:0000313" key="15">
    <source>
        <dbReference type="Proteomes" id="UP001144397"/>
    </source>
</evidence>